<dbReference type="RefSeq" id="WP_272180984.1">
    <property type="nucleotide sequence ID" value="NZ_JAQOMS010000002.1"/>
</dbReference>
<dbReference type="EMBL" id="JAQOMS010000002">
    <property type="protein sequence ID" value="MDC2889580.1"/>
    <property type="molecule type" value="Genomic_DNA"/>
</dbReference>
<sequence length="141" mass="15755">MRSAELAQSFVNEILARRFDENSPLSGNDPRCDEAGGTACISDLPDCSLAHVWTEESSRLSYDDVDDFHCFSATGDAITNIKNLPLVDVYKQFTVLVEVRYAGLDIGLAAREAKKLWSQLHLPPVVQFNMLLIRPIINDWA</sequence>
<evidence type="ECO:0000313" key="2">
    <source>
        <dbReference type="Proteomes" id="UP001528411"/>
    </source>
</evidence>
<protein>
    <submittedName>
        <fullName evidence="1">Uncharacterized protein</fullName>
    </submittedName>
</protein>
<keyword evidence="2" id="KW-1185">Reference proteome</keyword>
<gene>
    <name evidence="1" type="ORF">PN838_13365</name>
</gene>
<accession>A0ABT5FG28</accession>
<proteinExistence type="predicted"/>
<dbReference type="Proteomes" id="UP001528411">
    <property type="component" value="Unassembled WGS sequence"/>
</dbReference>
<reference evidence="1 2" key="1">
    <citation type="submission" date="2023-01" db="EMBL/GenBank/DDBJ databases">
        <title>Psychrosphaera sp. nov., isolated from marine algae.</title>
        <authorList>
            <person name="Bayburt H."/>
            <person name="Choi B.J."/>
            <person name="Kim J.M."/>
            <person name="Choi D.G."/>
            <person name="Jeon C.O."/>
        </authorList>
    </citation>
    <scope>NUCLEOTIDE SEQUENCE [LARGE SCALE GENOMIC DNA]</scope>
    <source>
        <strain evidence="1 2">G1-22</strain>
    </source>
</reference>
<evidence type="ECO:0000313" key="1">
    <source>
        <dbReference type="EMBL" id="MDC2889580.1"/>
    </source>
</evidence>
<comment type="caution">
    <text evidence="1">The sequence shown here is derived from an EMBL/GenBank/DDBJ whole genome shotgun (WGS) entry which is preliminary data.</text>
</comment>
<name>A0ABT5FG28_9GAMM</name>
<organism evidence="1 2">
    <name type="scientific">Psychrosphaera algicola</name>
    <dbReference type="NCBI Taxonomy" id="3023714"/>
    <lineage>
        <taxon>Bacteria</taxon>
        <taxon>Pseudomonadati</taxon>
        <taxon>Pseudomonadota</taxon>
        <taxon>Gammaproteobacteria</taxon>
        <taxon>Alteromonadales</taxon>
        <taxon>Pseudoalteromonadaceae</taxon>
        <taxon>Psychrosphaera</taxon>
    </lineage>
</organism>